<protein>
    <recommendedName>
        <fullName evidence="9">BHLH domain-containing protein</fullName>
    </recommendedName>
</protein>
<evidence type="ECO:0000256" key="2">
    <source>
        <dbReference type="ARBA" id="ARBA00005510"/>
    </source>
</evidence>
<dbReference type="GO" id="GO:0046983">
    <property type="term" value="F:protein dimerization activity"/>
    <property type="evidence" value="ECO:0007669"/>
    <property type="project" value="InterPro"/>
</dbReference>
<keyword evidence="4" id="KW-0805">Transcription regulation</keyword>
<evidence type="ECO:0000259" key="9">
    <source>
        <dbReference type="PROSITE" id="PS50888"/>
    </source>
</evidence>
<evidence type="ECO:0000256" key="1">
    <source>
        <dbReference type="ARBA" id="ARBA00004123"/>
    </source>
</evidence>
<dbReference type="GO" id="GO:0000978">
    <property type="term" value="F:RNA polymerase II cis-regulatory region sequence-specific DNA binding"/>
    <property type="evidence" value="ECO:0007669"/>
    <property type="project" value="TreeGrafter"/>
</dbReference>
<evidence type="ECO:0000256" key="3">
    <source>
        <dbReference type="ARBA" id="ARBA00011738"/>
    </source>
</evidence>
<sequence length="368" mass="39751">MAEDFQANNWWKTSRGSGGGGGGGGAGGGFDGGSPATSSNVSCSTTITDVTGTPFAWVGGGAARPIMDSTLQLSGFGLSSPSMDWNQTLLSSGGRAESSFQAMLQEDLNSRSTFSAAMDAGESSSSVQLRDMNHPFFFENSIISSGTFPLVSSSSSSSSIMQGLLEPDSRPELSIFDSQHMLQYQHSQFLQQKQQSAIINHLQFANNTPFWNASASASAQPFELPMKSLDGGREKKNSSEPAMKKIRAETPSTLTTFKVRKEKLGDRITALQQLVSPFGKTDTASVLHEAIEYIKFLHDQISVLSTPYLKNGHPIQQQQQSLEKLEGEWQKQDLRSRGLCLVPISSTCLMATEPAADFWTPTFGGTYR</sequence>
<dbReference type="InterPro" id="IPR011598">
    <property type="entry name" value="bHLH_dom"/>
</dbReference>
<proteinExistence type="inferred from homology"/>
<feature type="compositionally biased region" description="Polar residues" evidence="8">
    <location>
        <begin position="1"/>
        <end position="15"/>
    </location>
</feature>
<dbReference type="PROSITE" id="PS50888">
    <property type="entry name" value="BHLH"/>
    <property type="match status" value="1"/>
</dbReference>
<dbReference type="PANTHER" id="PTHR16223">
    <property type="entry name" value="TRANSCRIPTION FACTOR BHLH83-RELATED"/>
    <property type="match status" value="1"/>
</dbReference>
<gene>
    <name evidence="10" type="ORF">KFK09_002214</name>
</gene>
<keyword evidence="7" id="KW-0539">Nucleus</keyword>
<keyword evidence="6" id="KW-0804">Transcription</keyword>
<dbReference type="Gene3D" id="4.10.280.10">
    <property type="entry name" value="Helix-loop-helix DNA-binding domain"/>
    <property type="match status" value="1"/>
</dbReference>
<evidence type="ECO:0000256" key="7">
    <source>
        <dbReference type="ARBA" id="ARBA00023242"/>
    </source>
</evidence>
<comment type="similarity">
    <text evidence="2">Belongs to the bHLH protein family.</text>
</comment>
<dbReference type="SMR" id="A0A8T3C769"/>
<reference evidence="10" key="1">
    <citation type="journal article" date="2022" name="Front. Genet.">
        <title>Chromosome-Scale Assembly of the Dendrobium nobile Genome Provides Insights Into the Molecular Mechanism of the Biosynthesis of the Medicinal Active Ingredient of Dendrobium.</title>
        <authorList>
            <person name="Xu Q."/>
            <person name="Niu S.-C."/>
            <person name="Li K.-L."/>
            <person name="Zheng P.-J."/>
            <person name="Zhang X.-J."/>
            <person name="Jia Y."/>
            <person name="Liu Y."/>
            <person name="Niu Y.-X."/>
            <person name="Yu L.-H."/>
            <person name="Chen D.-F."/>
            <person name="Zhang G.-Q."/>
        </authorList>
    </citation>
    <scope>NUCLEOTIDE SEQUENCE</scope>
    <source>
        <tissue evidence="10">Leaf</tissue>
    </source>
</reference>
<dbReference type="InterPro" id="IPR036638">
    <property type="entry name" value="HLH_DNA-bd_sf"/>
</dbReference>
<keyword evidence="11" id="KW-1185">Reference proteome</keyword>
<dbReference type="GO" id="GO:0005634">
    <property type="term" value="C:nucleus"/>
    <property type="evidence" value="ECO:0007669"/>
    <property type="project" value="UniProtKB-SubCell"/>
</dbReference>
<evidence type="ECO:0000313" key="11">
    <source>
        <dbReference type="Proteomes" id="UP000829196"/>
    </source>
</evidence>
<comment type="subunit">
    <text evidence="3">Homodimer.</text>
</comment>
<dbReference type="InterPro" id="IPR045239">
    <property type="entry name" value="bHLH95_bHLH"/>
</dbReference>
<feature type="compositionally biased region" description="Gly residues" evidence="8">
    <location>
        <begin position="16"/>
        <end position="32"/>
    </location>
</feature>
<feature type="region of interest" description="Disordered" evidence="8">
    <location>
        <begin position="1"/>
        <end position="43"/>
    </location>
</feature>
<name>A0A8T3C769_DENNO</name>
<evidence type="ECO:0000256" key="4">
    <source>
        <dbReference type="ARBA" id="ARBA00023015"/>
    </source>
</evidence>
<dbReference type="CDD" id="cd11393">
    <property type="entry name" value="bHLH_AtbHLH_like"/>
    <property type="match status" value="1"/>
</dbReference>
<keyword evidence="5" id="KW-0238">DNA-binding</keyword>
<evidence type="ECO:0000256" key="6">
    <source>
        <dbReference type="ARBA" id="ARBA00023163"/>
    </source>
</evidence>
<dbReference type="Proteomes" id="UP000829196">
    <property type="component" value="Unassembled WGS sequence"/>
</dbReference>
<comment type="caution">
    <text evidence="10">The sequence shown here is derived from an EMBL/GenBank/DDBJ whole genome shotgun (WGS) entry which is preliminary data.</text>
</comment>
<dbReference type="FunFam" id="4.10.280.10:FF:000032">
    <property type="entry name" value="Transcription factor bHLH123 family"/>
    <property type="match status" value="1"/>
</dbReference>
<dbReference type="PANTHER" id="PTHR16223:SF238">
    <property type="entry name" value="TRANSCRIPTION FACTOR BHLH114"/>
    <property type="match status" value="1"/>
</dbReference>
<organism evidence="10 11">
    <name type="scientific">Dendrobium nobile</name>
    <name type="common">Orchid</name>
    <dbReference type="NCBI Taxonomy" id="94219"/>
    <lineage>
        <taxon>Eukaryota</taxon>
        <taxon>Viridiplantae</taxon>
        <taxon>Streptophyta</taxon>
        <taxon>Embryophyta</taxon>
        <taxon>Tracheophyta</taxon>
        <taxon>Spermatophyta</taxon>
        <taxon>Magnoliopsida</taxon>
        <taxon>Liliopsida</taxon>
        <taxon>Asparagales</taxon>
        <taxon>Orchidaceae</taxon>
        <taxon>Epidendroideae</taxon>
        <taxon>Malaxideae</taxon>
        <taxon>Dendrobiinae</taxon>
        <taxon>Dendrobium</taxon>
    </lineage>
</organism>
<dbReference type="InterPro" id="IPR045843">
    <property type="entry name" value="IND-like"/>
</dbReference>
<evidence type="ECO:0000313" key="10">
    <source>
        <dbReference type="EMBL" id="KAI0529660.1"/>
    </source>
</evidence>
<dbReference type="GO" id="GO:0000981">
    <property type="term" value="F:DNA-binding transcription factor activity, RNA polymerase II-specific"/>
    <property type="evidence" value="ECO:0007669"/>
    <property type="project" value="TreeGrafter"/>
</dbReference>
<dbReference type="EMBL" id="JAGYWB010000002">
    <property type="protein sequence ID" value="KAI0529660.1"/>
    <property type="molecule type" value="Genomic_DNA"/>
</dbReference>
<comment type="subcellular location">
    <subcellularLocation>
        <location evidence="1">Nucleus</location>
    </subcellularLocation>
</comment>
<accession>A0A8T3C769</accession>
<dbReference type="SUPFAM" id="SSF47459">
    <property type="entry name" value="HLH, helix-loop-helix DNA-binding domain"/>
    <property type="match status" value="1"/>
</dbReference>
<dbReference type="AlphaFoldDB" id="A0A8T3C769"/>
<evidence type="ECO:0000256" key="5">
    <source>
        <dbReference type="ARBA" id="ARBA00023125"/>
    </source>
</evidence>
<feature type="domain" description="BHLH" evidence="9">
    <location>
        <begin position="248"/>
        <end position="297"/>
    </location>
</feature>
<dbReference type="OrthoDB" id="673975at2759"/>
<evidence type="ECO:0000256" key="8">
    <source>
        <dbReference type="SAM" id="MobiDB-lite"/>
    </source>
</evidence>